<keyword evidence="6" id="KW-1185">Reference proteome</keyword>
<keyword evidence="3" id="KW-0520">NAD</keyword>
<proteinExistence type="inferred from homology"/>
<dbReference type="Proteomes" id="UP001597294">
    <property type="component" value="Unassembled WGS sequence"/>
</dbReference>
<dbReference type="Gene3D" id="3.40.50.720">
    <property type="entry name" value="NAD(P)-binding Rossmann-like Domain"/>
    <property type="match status" value="1"/>
</dbReference>
<dbReference type="RefSeq" id="WP_380254285.1">
    <property type="nucleotide sequence ID" value="NZ_JBHUII010000011.1"/>
</dbReference>
<comment type="caution">
    <text evidence="5">The sequence shown here is derived from an EMBL/GenBank/DDBJ whole genome shotgun (WGS) entry which is preliminary data.</text>
</comment>
<dbReference type="PANTHER" id="PTHR43103:SF5">
    <property type="entry name" value="4-EPIMERASE, PUTATIVE (AFU_ORTHOLOGUE AFUA_7G00360)-RELATED"/>
    <property type="match status" value="1"/>
</dbReference>
<dbReference type="InterPro" id="IPR036291">
    <property type="entry name" value="NAD(P)-bd_dom_sf"/>
</dbReference>
<evidence type="ECO:0000256" key="2">
    <source>
        <dbReference type="ARBA" id="ARBA00023002"/>
    </source>
</evidence>
<evidence type="ECO:0000313" key="5">
    <source>
        <dbReference type="EMBL" id="MFD2207553.1"/>
    </source>
</evidence>
<evidence type="ECO:0000313" key="6">
    <source>
        <dbReference type="Proteomes" id="UP001597294"/>
    </source>
</evidence>
<feature type="domain" description="NAD-dependent epimerase/dehydratase" evidence="4">
    <location>
        <begin position="4"/>
        <end position="177"/>
    </location>
</feature>
<sequence length="270" mass="29736">MKNILITGAAGRLGRVLRQGLKRNDRCLHLLDIAPLGDEQDNECHLKVDATDLNAVVKAMENIDIIVHLAAYPDEADWSQIFPLNYNLTYNVFEAARISGVKRVIFASSIQAVGFHPIETTISDTARLRPSGFYGVSKGFGESLASLYADKFGLSVACLRVASFESKPVDTRMLSTWLSHEDGVHLFDKCIDAPDFHFFRVFGVSNNTRARVDNSHVEWLGYEPQSNAEDYRKEIERNGSALGPVASVTHGGSASDVGFCGNLDQTLKSQ</sequence>
<dbReference type="InterPro" id="IPR001509">
    <property type="entry name" value="Epimerase_deHydtase"/>
</dbReference>
<comment type="similarity">
    <text evidence="1">Belongs to the NAD(P)-dependent epimerase/dehydratase family.</text>
</comment>
<dbReference type="Pfam" id="PF01370">
    <property type="entry name" value="Epimerase"/>
    <property type="match status" value="1"/>
</dbReference>
<name>A0ABW5BN08_9PROT</name>
<organism evidence="5 6">
    <name type="scientific">Kiloniella antarctica</name>
    <dbReference type="NCBI Taxonomy" id="1550907"/>
    <lineage>
        <taxon>Bacteria</taxon>
        <taxon>Pseudomonadati</taxon>
        <taxon>Pseudomonadota</taxon>
        <taxon>Alphaproteobacteria</taxon>
        <taxon>Rhodospirillales</taxon>
        <taxon>Kiloniellaceae</taxon>
        <taxon>Kiloniella</taxon>
    </lineage>
</organism>
<dbReference type="SUPFAM" id="SSF51735">
    <property type="entry name" value="NAD(P)-binding Rossmann-fold domains"/>
    <property type="match status" value="1"/>
</dbReference>
<accession>A0ABW5BN08</accession>
<dbReference type="CDD" id="cd08946">
    <property type="entry name" value="SDR_e"/>
    <property type="match status" value="1"/>
</dbReference>
<evidence type="ECO:0000256" key="1">
    <source>
        <dbReference type="ARBA" id="ARBA00007637"/>
    </source>
</evidence>
<protein>
    <submittedName>
        <fullName evidence="5">NAD-dependent epimerase/dehydratase family protein</fullName>
    </submittedName>
</protein>
<evidence type="ECO:0000256" key="3">
    <source>
        <dbReference type="ARBA" id="ARBA00023027"/>
    </source>
</evidence>
<gene>
    <name evidence="5" type="ORF">ACFSKO_18195</name>
</gene>
<dbReference type="EMBL" id="JBHUII010000011">
    <property type="protein sequence ID" value="MFD2207553.1"/>
    <property type="molecule type" value="Genomic_DNA"/>
</dbReference>
<dbReference type="PANTHER" id="PTHR43103">
    <property type="entry name" value="NUCLEOSIDE-DIPHOSPHATE-SUGAR EPIMERASE"/>
    <property type="match status" value="1"/>
</dbReference>
<evidence type="ECO:0000259" key="4">
    <source>
        <dbReference type="Pfam" id="PF01370"/>
    </source>
</evidence>
<reference evidence="6" key="1">
    <citation type="journal article" date="2019" name="Int. J. Syst. Evol. Microbiol.">
        <title>The Global Catalogue of Microorganisms (GCM) 10K type strain sequencing project: providing services to taxonomists for standard genome sequencing and annotation.</title>
        <authorList>
            <consortium name="The Broad Institute Genomics Platform"/>
            <consortium name="The Broad Institute Genome Sequencing Center for Infectious Disease"/>
            <person name="Wu L."/>
            <person name="Ma J."/>
        </authorList>
    </citation>
    <scope>NUCLEOTIDE SEQUENCE [LARGE SCALE GENOMIC DNA]</scope>
    <source>
        <strain evidence="6">CGMCC 4.7192</strain>
    </source>
</reference>
<keyword evidence="2" id="KW-0560">Oxidoreductase</keyword>